<keyword evidence="3" id="KW-0472">Membrane</keyword>
<evidence type="ECO:0000313" key="5">
    <source>
        <dbReference type="Proteomes" id="UP000242754"/>
    </source>
</evidence>
<gene>
    <name evidence="4" type="ORF">Tpal_243</name>
</gene>
<protein>
    <submittedName>
        <fullName evidence="4">Uncharacterized protein</fullName>
    </submittedName>
</protein>
<dbReference type="AlphaFoldDB" id="A0A143Y709"/>
<keyword evidence="3" id="KW-0812">Transmembrane</keyword>
<evidence type="ECO:0000256" key="1">
    <source>
        <dbReference type="SAM" id="Coils"/>
    </source>
</evidence>
<evidence type="ECO:0000256" key="3">
    <source>
        <dbReference type="SAM" id="Phobius"/>
    </source>
</evidence>
<proteinExistence type="predicted"/>
<reference evidence="4 5" key="1">
    <citation type="submission" date="2016-02" db="EMBL/GenBank/DDBJ databases">
        <authorList>
            <person name="Wen L."/>
            <person name="He K."/>
            <person name="Yang H."/>
        </authorList>
    </citation>
    <scope>NUCLEOTIDE SEQUENCE [LARGE SCALE GENOMIC DNA]</scope>
    <source>
        <strain evidence="4">Trichococcus palustris</strain>
    </source>
</reference>
<dbReference type="EMBL" id="FJNE01000001">
    <property type="protein sequence ID" value="CZQ81797.1"/>
    <property type="molecule type" value="Genomic_DNA"/>
</dbReference>
<feature type="transmembrane region" description="Helical" evidence="3">
    <location>
        <begin position="51"/>
        <end position="68"/>
    </location>
</feature>
<dbReference type="OrthoDB" id="2166726at2"/>
<feature type="compositionally biased region" description="Polar residues" evidence="2">
    <location>
        <begin position="253"/>
        <end position="284"/>
    </location>
</feature>
<dbReference type="STRING" id="140314.SAMN04488076_10247"/>
<feature type="coiled-coil region" evidence="1">
    <location>
        <begin position="127"/>
        <end position="161"/>
    </location>
</feature>
<evidence type="ECO:0000256" key="2">
    <source>
        <dbReference type="SAM" id="MobiDB-lite"/>
    </source>
</evidence>
<dbReference type="Proteomes" id="UP000242754">
    <property type="component" value="Unassembled WGS sequence"/>
</dbReference>
<keyword evidence="1" id="KW-0175">Coiled coil</keyword>
<feature type="transmembrane region" description="Helical" evidence="3">
    <location>
        <begin position="6"/>
        <end position="39"/>
    </location>
</feature>
<feature type="region of interest" description="Disordered" evidence="2">
    <location>
        <begin position="235"/>
        <end position="284"/>
    </location>
</feature>
<keyword evidence="3" id="KW-1133">Transmembrane helix</keyword>
<accession>A0A143Y709</accession>
<organism evidence="4 5">
    <name type="scientific">Trichococcus palustris</name>
    <dbReference type="NCBI Taxonomy" id="140314"/>
    <lineage>
        <taxon>Bacteria</taxon>
        <taxon>Bacillati</taxon>
        <taxon>Bacillota</taxon>
        <taxon>Bacilli</taxon>
        <taxon>Lactobacillales</taxon>
        <taxon>Carnobacteriaceae</taxon>
        <taxon>Trichococcus</taxon>
    </lineage>
</organism>
<feature type="compositionally biased region" description="Basic and acidic residues" evidence="2">
    <location>
        <begin position="235"/>
        <end position="249"/>
    </location>
</feature>
<keyword evidence="5" id="KW-1185">Reference proteome</keyword>
<name>A0A143Y709_9LACT</name>
<dbReference type="RefSeq" id="WP_087030223.1">
    <property type="nucleotide sequence ID" value="NZ_FJNE01000001.1"/>
</dbReference>
<evidence type="ECO:0000313" key="4">
    <source>
        <dbReference type="EMBL" id="CZQ81797.1"/>
    </source>
</evidence>
<sequence>MKKIVNVLGVLVASIFVIAVFPIISPIVLVLGGYGIWYFLKKTPNSKKMKLAILGAVIGLFGCFTLTGCSGGENSASETTAKQSQVESEKEILLKNATVAIALVDKEPSRANYTKATSIVDKIDKPSQELQDNLKAAENRVIQEEDNLKLAEAAIASAEANQTREAYENAKSTLAVLVIPNSTFTNRLSTLEGSITEKEAAAQAEADRIAAEQAATAQAEADRIAAEQAAAQAEADRIAAEQAEADRIASEQAAASNTPSSGGSFSGNGDVTTNEPAQGTRTVYWTPNGKSYHYNRNCSTLARSKTILEGAASNCPKTDPCNVCTQ</sequence>